<dbReference type="EnsemblMetazoa" id="GAUT001382-RA">
    <property type="protein sequence ID" value="GAUT001382-PA"/>
    <property type="gene ID" value="GAUT001382"/>
</dbReference>
<organism evidence="2 3">
    <name type="scientific">Glossina austeni</name>
    <name type="common">Savannah tsetse fly</name>
    <dbReference type="NCBI Taxonomy" id="7395"/>
    <lineage>
        <taxon>Eukaryota</taxon>
        <taxon>Metazoa</taxon>
        <taxon>Ecdysozoa</taxon>
        <taxon>Arthropoda</taxon>
        <taxon>Hexapoda</taxon>
        <taxon>Insecta</taxon>
        <taxon>Pterygota</taxon>
        <taxon>Neoptera</taxon>
        <taxon>Endopterygota</taxon>
        <taxon>Diptera</taxon>
        <taxon>Brachycera</taxon>
        <taxon>Muscomorpha</taxon>
        <taxon>Hippoboscoidea</taxon>
        <taxon>Glossinidae</taxon>
        <taxon>Glossina</taxon>
    </lineage>
</organism>
<keyword evidence="1" id="KW-0812">Transmembrane</keyword>
<keyword evidence="1" id="KW-0472">Membrane</keyword>
<protein>
    <submittedName>
        <fullName evidence="2">Uncharacterized protein</fullName>
    </submittedName>
</protein>
<feature type="transmembrane region" description="Helical" evidence="1">
    <location>
        <begin position="89"/>
        <end position="113"/>
    </location>
</feature>
<evidence type="ECO:0000313" key="3">
    <source>
        <dbReference type="Proteomes" id="UP000078200"/>
    </source>
</evidence>
<dbReference type="Proteomes" id="UP000078200">
    <property type="component" value="Unassembled WGS sequence"/>
</dbReference>
<accession>A0A1A9UDW2</accession>
<proteinExistence type="predicted"/>
<keyword evidence="3" id="KW-1185">Reference proteome</keyword>
<evidence type="ECO:0000256" key="1">
    <source>
        <dbReference type="SAM" id="Phobius"/>
    </source>
</evidence>
<sequence>MSPEKLCKKNTFISFVRKVKEASVCPECMKPLKVDPGTKKPSNMSPQKFCKKNTFITFVRKVKEASLFQEICVSCHASAKAPVFLTFSIAFYIQYTAVDIYIYQLLIIANIYWVKDMTTLL</sequence>
<keyword evidence="1" id="KW-1133">Transmembrane helix</keyword>
<reference evidence="2" key="1">
    <citation type="submission" date="2020-05" db="UniProtKB">
        <authorList>
            <consortium name="EnsemblMetazoa"/>
        </authorList>
    </citation>
    <scope>IDENTIFICATION</scope>
    <source>
        <strain evidence="2">TTRI</strain>
    </source>
</reference>
<dbReference type="AlphaFoldDB" id="A0A1A9UDW2"/>
<evidence type="ECO:0000313" key="2">
    <source>
        <dbReference type="EnsemblMetazoa" id="GAUT001382-PA"/>
    </source>
</evidence>
<dbReference type="VEuPathDB" id="VectorBase:GAUT001382"/>
<name>A0A1A9UDW2_GLOAU</name>